<evidence type="ECO:0008006" key="3">
    <source>
        <dbReference type="Google" id="ProtNLM"/>
    </source>
</evidence>
<comment type="caution">
    <text evidence="1">The sequence shown here is derived from an EMBL/GenBank/DDBJ whole genome shotgun (WGS) entry which is preliminary data.</text>
</comment>
<dbReference type="Proteomes" id="UP001185028">
    <property type="component" value="Unassembled WGS sequence"/>
</dbReference>
<evidence type="ECO:0000313" key="1">
    <source>
        <dbReference type="EMBL" id="MDR6246542.1"/>
    </source>
</evidence>
<sequence>MGEAFGKTAIAYVRNIQPLNLTSQIIIHEVTHAGLNIKGSQRAEIIAFMRGTKHNKNNLVISEIQEIINMVKDNYPELPYR</sequence>
<reference evidence="1 2" key="1">
    <citation type="submission" date="2023-07" db="EMBL/GenBank/DDBJ databases">
        <title>Genomic Encyclopedia of Type Strains, Phase IV (KMG-IV): sequencing the most valuable type-strain genomes for metagenomic binning, comparative biology and taxonomic classification.</title>
        <authorList>
            <person name="Goeker M."/>
        </authorList>
    </citation>
    <scope>NUCLEOTIDE SEQUENCE [LARGE SCALE GENOMIC DNA]</scope>
    <source>
        <strain evidence="1 2">DSM 22170</strain>
    </source>
</reference>
<accession>A0ABU1J4V5</accession>
<protein>
    <recommendedName>
        <fullName evidence="3">Tox-MPTase4 domain-containing protein</fullName>
    </recommendedName>
</protein>
<evidence type="ECO:0000313" key="2">
    <source>
        <dbReference type="Proteomes" id="UP001185028"/>
    </source>
</evidence>
<name>A0ABU1J4V5_9BACL</name>
<gene>
    <name evidence="1" type="ORF">JOC58_004487</name>
</gene>
<dbReference type="RefSeq" id="WP_188778503.1">
    <property type="nucleotide sequence ID" value="NZ_BMMB01000019.1"/>
</dbReference>
<proteinExistence type="predicted"/>
<dbReference type="EMBL" id="JAVDQH010000032">
    <property type="protein sequence ID" value="MDR6246542.1"/>
    <property type="molecule type" value="Genomic_DNA"/>
</dbReference>
<organism evidence="1 2">
    <name type="scientific">Paenibacillus hunanensis</name>
    <dbReference type="NCBI Taxonomy" id="539262"/>
    <lineage>
        <taxon>Bacteria</taxon>
        <taxon>Bacillati</taxon>
        <taxon>Bacillota</taxon>
        <taxon>Bacilli</taxon>
        <taxon>Bacillales</taxon>
        <taxon>Paenibacillaceae</taxon>
        <taxon>Paenibacillus</taxon>
    </lineage>
</organism>
<keyword evidence="2" id="KW-1185">Reference proteome</keyword>